<proteinExistence type="predicted"/>
<keyword evidence="3" id="KW-1185">Reference proteome</keyword>
<reference evidence="2" key="1">
    <citation type="journal article" date="2020" name="New Phytol.">
        <title>Comparative genomics reveals dynamic genome evolution in host specialist ectomycorrhizal fungi.</title>
        <authorList>
            <person name="Lofgren L.A."/>
            <person name="Nguyen N.H."/>
            <person name="Vilgalys R."/>
            <person name="Ruytinx J."/>
            <person name="Liao H.L."/>
            <person name="Branco S."/>
            <person name="Kuo A."/>
            <person name="LaButti K."/>
            <person name="Lipzen A."/>
            <person name="Andreopoulos W."/>
            <person name="Pangilinan J."/>
            <person name="Riley R."/>
            <person name="Hundley H."/>
            <person name="Na H."/>
            <person name="Barry K."/>
            <person name="Grigoriev I.V."/>
            <person name="Stajich J.E."/>
            <person name="Kennedy P.G."/>
        </authorList>
    </citation>
    <scope>NUCLEOTIDE SEQUENCE</scope>
    <source>
        <strain evidence="2">FC203</strain>
    </source>
</reference>
<name>A0AAD4E4E1_9AGAM</name>
<comment type="caution">
    <text evidence="2">The sequence shown here is derived from an EMBL/GenBank/DDBJ whole genome shotgun (WGS) entry which is preliminary data.</text>
</comment>
<evidence type="ECO:0000313" key="3">
    <source>
        <dbReference type="Proteomes" id="UP001195769"/>
    </source>
</evidence>
<dbReference type="EMBL" id="JABBWK010000033">
    <property type="protein sequence ID" value="KAG1899345.1"/>
    <property type="molecule type" value="Genomic_DNA"/>
</dbReference>
<sequence length="163" mass="18303">MPGPDHQSAIVEFLIDSTVFPPRFVFNTNPDTEESHFLENAVVWDIVINAVVELGFMPHLEELDKLFCAAVAAVKCALMELRSGRFVEMEFTCQAFGDIPILNRKIASITLQIEQERGDPQLKARRRWDVGVETSTRPDGLNPSVGGSEEILSSRPEGRYRPM</sequence>
<accession>A0AAD4E4E1</accession>
<dbReference type="GeneID" id="64671379"/>
<dbReference type="RefSeq" id="XP_041224921.1">
    <property type="nucleotide sequence ID" value="XM_041377081.1"/>
</dbReference>
<gene>
    <name evidence="2" type="ORF">F5891DRAFT_981121</name>
</gene>
<organism evidence="2 3">
    <name type="scientific">Suillus fuscotomentosus</name>
    <dbReference type="NCBI Taxonomy" id="1912939"/>
    <lineage>
        <taxon>Eukaryota</taxon>
        <taxon>Fungi</taxon>
        <taxon>Dikarya</taxon>
        <taxon>Basidiomycota</taxon>
        <taxon>Agaricomycotina</taxon>
        <taxon>Agaricomycetes</taxon>
        <taxon>Agaricomycetidae</taxon>
        <taxon>Boletales</taxon>
        <taxon>Suillineae</taxon>
        <taxon>Suillaceae</taxon>
        <taxon>Suillus</taxon>
    </lineage>
</organism>
<feature type="region of interest" description="Disordered" evidence="1">
    <location>
        <begin position="129"/>
        <end position="163"/>
    </location>
</feature>
<evidence type="ECO:0000313" key="2">
    <source>
        <dbReference type="EMBL" id="KAG1899345.1"/>
    </source>
</evidence>
<dbReference type="AlphaFoldDB" id="A0AAD4E4E1"/>
<protein>
    <submittedName>
        <fullName evidence="2">Uncharacterized protein</fullName>
    </submittedName>
</protein>
<dbReference type="Proteomes" id="UP001195769">
    <property type="component" value="Unassembled WGS sequence"/>
</dbReference>
<evidence type="ECO:0000256" key="1">
    <source>
        <dbReference type="SAM" id="MobiDB-lite"/>
    </source>
</evidence>